<gene>
    <name evidence="2" type="ORF">SHERM_01381</name>
</gene>
<dbReference type="PANTHER" id="PTHR47067">
    <property type="entry name" value="TPX2 (TARGETING PROTEIN FOR XKLP2) PROTEIN FAMILY-RELATED"/>
    <property type="match status" value="1"/>
</dbReference>
<organism evidence="2 3">
    <name type="scientific">Striga hermonthica</name>
    <name type="common">Purple witchweed</name>
    <name type="synonym">Buchnera hermonthica</name>
    <dbReference type="NCBI Taxonomy" id="68872"/>
    <lineage>
        <taxon>Eukaryota</taxon>
        <taxon>Viridiplantae</taxon>
        <taxon>Streptophyta</taxon>
        <taxon>Embryophyta</taxon>
        <taxon>Tracheophyta</taxon>
        <taxon>Spermatophyta</taxon>
        <taxon>Magnoliopsida</taxon>
        <taxon>eudicotyledons</taxon>
        <taxon>Gunneridae</taxon>
        <taxon>Pentapetalae</taxon>
        <taxon>asterids</taxon>
        <taxon>lamiids</taxon>
        <taxon>Lamiales</taxon>
        <taxon>Orobanchaceae</taxon>
        <taxon>Buchnereae</taxon>
        <taxon>Striga</taxon>
    </lineage>
</organism>
<dbReference type="PANTHER" id="PTHR47067:SF7">
    <property type="entry name" value="TPX2 (TARGETING PROTEIN FOR XKLP2) PROTEIN FAMILY"/>
    <property type="match status" value="1"/>
</dbReference>
<name>A0A9N7N137_STRHE</name>
<comment type="caution">
    <text evidence="2">The sequence shown here is derived from an EMBL/GenBank/DDBJ whole genome shotgun (WGS) entry which is preliminary data.</text>
</comment>
<proteinExistence type="predicted"/>
<evidence type="ECO:0000313" key="3">
    <source>
        <dbReference type="Proteomes" id="UP001153555"/>
    </source>
</evidence>
<dbReference type="EMBL" id="CACSLK010020336">
    <property type="protein sequence ID" value="CAA0820143.1"/>
    <property type="molecule type" value="Genomic_DNA"/>
</dbReference>
<evidence type="ECO:0000256" key="1">
    <source>
        <dbReference type="SAM" id="MobiDB-lite"/>
    </source>
</evidence>
<feature type="region of interest" description="Disordered" evidence="1">
    <location>
        <begin position="117"/>
        <end position="195"/>
    </location>
</feature>
<keyword evidence="3" id="KW-1185">Reference proteome</keyword>
<protein>
    <submittedName>
        <fullName evidence="2">Uncharacterized protein</fullName>
    </submittedName>
</protein>
<dbReference type="AlphaFoldDB" id="A0A9N7N137"/>
<dbReference type="InterPro" id="IPR044216">
    <property type="entry name" value="WDL7"/>
</dbReference>
<dbReference type="OrthoDB" id="914124at2759"/>
<feature type="compositionally biased region" description="Basic and acidic residues" evidence="1">
    <location>
        <begin position="171"/>
        <end position="188"/>
    </location>
</feature>
<dbReference type="Proteomes" id="UP001153555">
    <property type="component" value="Unassembled WGS sequence"/>
</dbReference>
<accession>A0A9N7N137</accession>
<reference evidence="2" key="1">
    <citation type="submission" date="2019-12" db="EMBL/GenBank/DDBJ databases">
        <authorList>
            <person name="Scholes J."/>
        </authorList>
    </citation>
    <scope>NUCLEOTIDE SEQUENCE</scope>
</reference>
<sequence>MGDTACVMHGFPYASAISSESLQGITKHALGESISFGRFMTDQSLSWEKWSAFSSHKKYVEEAERYSQPGSVARKKAFFEAHYKRIAAQKAANDAQAESEAAADDYNASVDVKMEKVEVKNPKQSSIKNVNELENGSKDGENALGTENESSGGSPVKRKSVDQLFANIHSNDSRSKKQSRMDPTDKKRSSSKSLRALLNLAPSTELDRDSISLSATKNSAVVILRIIWLIGRNYSYMP</sequence>
<evidence type="ECO:0000313" key="2">
    <source>
        <dbReference type="EMBL" id="CAA0820143.1"/>
    </source>
</evidence>
<feature type="compositionally biased region" description="Polar residues" evidence="1">
    <location>
        <begin position="122"/>
        <end position="134"/>
    </location>
</feature>